<accession>A0ABQ5K6C1</accession>
<proteinExistence type="predicted"/>
<dbReference type="EMBL" id="BQXS01000154">
    <property type="protein sequence ID" value="GKT28116.1"/>
    <property type="molecule type" value="Genomic_DNA"/>
</dbReference>
<reference evidence="2" key="1">
    <citation type="submission" date="2022-03" db="EMBL/GenBank/DDBJ databases">
        <title>Draft genome sequence of Aduncisulcus paluster, a free-living microaerophilic Fornicata.</title>
        <authorList>
            <person name="Yuyama I."/>
            <person name="Kume K."/>
            <person name="Tamura T."/>
            <person name="Inagaki Y."/>
            <person name="Hashimoto T."/>
        </authorList>
    </citation>
    <scope>NUCLEOTIDE SEQUENCE</scope>
    <source>
        <strain evidence="2">NY0171</strain>
    </source>
</reference>
<gene>
    <name evidence="2" type="ORF">ADUPG1_000436</name>
</gene>
<name>A0ABQ5K6C1_9EUKA</name>
<dbReference type="Proteomes" id="UP001057375">
    <property type="component" value="Unassembled WGS sequence"/>
</dbReference>
<organism evidence="2 3">
    <name type="scientific">Aduncisulcus paluster</name>
    <dbReference type="NCBI Taxonomy" id="2918883"/>
    <lineage>
        <taxon>Eukaryota</taxon>
        <taxon>Metamonada</taxon>
        <taxon>Carpediemonas-like organisms</taxon>
        <taxon>Aduncisulcus</taxon>
    </lineage>
</organism>
<keyword evidence="1" id="KW-0732">Signal</keyword>
<evidence type="ECO:0000313" key="3">
    <source>
        <dbReference type="Proteomes" id="UP001057375"/>
    </source>
</evidence>
<protein>
    <submittedName>
        <fullName evidence="2">Uncharacterized protein</fullName>
    </submittedName>
</protein>
<evidence type="ECO:0000313" key="2">
    <source>
        <dbReference type="EMBL" id="GKT28116.1"/>
    </source>
</evidence>
<feature type="signal peptide" evidence="1">
    <location>
        <begin position="1"/>
        <end position="25"/>
    </location>
</feature>
<evidence type="ECO:0000256" key="1">
    <source>
        <dbReference type="SAM" id="SignalP"/>
    </source>
</evidence>
<feature type="chain" id="PRO_5046929064" evidence="1">
    <location>
        <begin position="26"/>
        <end position="190"/>
    </location>
</feature>
<comment type="caution">
    <text evidence="2">The sequence shown here is derived from an EMBL/GenBank/DDBJ whole genome shotgun (WGS) entry which is preliminary data.</text>
</comment>
<sequence length="190" mass="21814">MHQDETSELWIEVSIFPLSLLLLYAARVQEGNNGTKRTYESHMARLEGVEAMSFGAKLPPAMPKIPFPSSFDIFAHQPYDTLHTILKRQGEKTILTINTLFAQLHKGTDLEFLQKMVKPILLHMPPISQFKSFRGFDYDRVLFNLPLMVMMFVEKHGEKEESKMIRDVAIAACTMCYIGTQDTTRDEIMV</sequence>
<keyword evidence="3" id="KW-1185">Reference proteome</keyword>